<keyword evidence="2" id="KW-0378">Hydrolase</keyword>
<dbReference type="InterPro" id="IPR020046">
    <property type="entry name" value="5-3_exonucl_a-hlix_arch_N"/>
</dbReference>
<name>A0A2N6PKL9_9MICO</name>
<evidence type="ECO:0000259" key="8">
    <source>
        <dbReference type="SMART" id="SM00479"/>
    </source>
</evidence>
<dbReference type="SUPFAM" id="SSF88723">
    <property type="entry name" value="PIN domain-like"/>
    <property type="match status" value="1"/>
</dbReference>
<dbReference type="SMART" id="SM00475">
    <property type="entry name" value="53EXOc"/>
    <property type="match status" value="1"/>
</dbReference>
<dbReference type="GO" id="GO:0003677">
    <property type="term" value="F:DNA binding"/>
    <property type="evidence" value="ECO:0007669"/>
    <property type="project" value="UniProtKB-KW"/>
</dbReference>
<dbReference type="InterPro" id="IPR008918">
    <property type="entry name" value="HhH2"/>
</dbReference>
<keyword evidence="10" id="KW-1185">Reference proteome</keyword>
<comment type="caution">
    <text evidence="9">The sequence shown here is derived from an EMBL/GenBank/DDBJ whole genome shotgun (WGS) entry which is preliminary data.</text>
</comment>
<dbReference type="InterPro" id="IPR029060">
    <property type="entry name" value="PIN-like_dom_sf"/>
</dbReference>
<evidence type="ECO:0000256" key="2">
    <source>
        <dbReference type="ARBA" id="ARBA00022801"/>
    </source>
</evidence>
<dbReference type="GO" id="GO:0017108">
    <property type="term" value="F:5'-flap endonuclease activity"/>
    <property type="evidence" value="ECO:0007669"/>
    <property type="project" value="InterPro"/>
</dbReference>
<dbReference type="AlphaFoldDB" id="A0A2N6PKL9"/>
<reference evidence="9 10" key="1">
    <citation type="submission" date="2017-09" db="EMBL/GenBank/DDBJ databases">
        <title>Bacterial strain isolated from the female urinary microbiota.</title>
        <authorList>
            <person name="Thomas-White K."/>
            <person name="Kumar N."/>
            <person name="Forster S."/>
            <person name="Putonti C."/>
            <person name="Lawley T."/>
            <person name="Wolfe A.J."/>
        </authorList>
    </citation>
    <scope>NUCLEOTIDE SEQUENCE [LARGE SCALE GENOMIC DNA]</scope>
    <source>
        <strain evidence="9 10">UMB0680</strain>
    </source>
</reference>
<dbReference type="InterPro" id="IPR036279">
    <property type="entry name" value="5-3_exonuclease_C_sf"/>
</dbReference>
<protein>
    <recommendedName>
        <fullName evidence="6">5'-3' exonuclease</fullName>
    </recommendedName>
</protein>
<dbReference type="PANTHER" id="PTHR42646:SF2">
    <property type="entry name" value="5'-3' EXONUCLEASE FAMILY PROTEIN"/>
    <property type="match status" value="1"/>
</dbReference>
<evidence type="ECO:0000313" key="10">
    <source>
        <dbReference type="Proteomes" id="UP000235703"/>
    </source>
</evidence>
<dbReference type="InterPro" id="IPR002421">
    <property type="entry name" value="5-3_exonuclease"/>
</dbReference>
<dbReference type="OrthoDB" id="9806424at2"/>
<dbReference type="PANTHER" id="PTHR42646">
    <property type="entry name" value="FLAP ENDONUCLEASE XNI"/>
    <property type="match status" value="1"/>
</dbReference>
<organism evidence="9 10">
    <name type="scientific">Brevibacterium luteolum</name>
    <dbReference type="NCBI Taxonomy" id="199591"/>
    <lineage>
        <taxon>Bacteria</taxon>
        <taxon>Bacillati</taxon>
        <taxon>Actinomycetota</taxon>
        <taxon>Actinomycetes</taxon>
        <taxon>Micrococcales</taxon>
        <taxon>Brevibacteriaceae</taxon>
        <taxon>Brevibacterium</taxon>
    </lineage>
</organism>
<evidence type="ECO:0000256" key="4">
    <source>
        <dbReference type="ARBA" id="ARBA00023125"/>
    </source>
</evidence>
<dbReference type="SMART" id="SM00479">
    <property type="entry name" value="EXOIII"/>
    <property type="match status" value="1"/>
</dbReference>
<evidence type="ECO:0000313" key="9">
    <source>
        <dbReference type="EMBL" id="PMB99218.1"/>
    </source>
</evidence>
<dbReference type="Gene3D" id="1.10.150.20">
    <property type="entry name" value="5' to 3' exonuclease, C-terminal subdomain"/>
    <property type="match status" value="1"/>
</dbReference>
<dbReference type="RefSeq" id="WP_102160061.1">
    <property type="nucleotide sequence ID" value="NZ_PNFZ01000001.1"/>
</dbReference>
<dbReference type="InterPro" id="IPR036397">
    <property type="entry name" value="RNaseH_sf"/>
</dbReference>
<dbReference type="SMART" id="SM00279">
    <property type="entry name" value="HhH2"/>
    <property type="match status" value="1"/>
</dbReference>
<evidence type="ECO:0000256" key="5">
    <source>
        <dbReference type="ARBA" id="ARBA00049957"/>
    </source>
</evidence>
<dbReference type="Gene3D" id="3.30.420.10">
    <property type="entry name" value="Ribonuclease H-like superfamily/Ribonuclease H"/>
    <property type="match status" value="1"/>
</dbReference>
<dbReference type="NCBIfam" id="NF005927">
    <property type="entry name" value="PRK07942.1"/>
    <property type="match status" value="1"/>
</dbReference>
<keyword evidence="1" id="KW-0540">Nuclease</keyword>
<sequence length="586" mass="62647">MKAPLIILDTPALYYRAFYALPDTIRSPEGFPVNAVRGVLDTIAQLSENWSSTRIVATMDADWRPAFRTAIVPEYKAQRIVDQEAGTETPPDLEAQLPLLRSCLIAAGIPVAEVAGTEADDVIASLIAATAEPVVIVSPDRDLLALLDDAGRVTVCRPKKGGAWEHVRAADLPELYGVPDGPSYRALAALRGDPSDGLPGVPGIGEKTAAKLIAGYGSLDAVIAAAQAGQKDHGLSPKRQENIVASAEAVRRGHQVMTCADDLDVAAFLAAVETAEEKRDAATLRELAGEHGFERSAERLIAVLVPSAAPSSAPATPAAAEPALLEADDPAASADQGALFPAPEPAQLTSGWTRSPVWGFDLETTGTNPHTARIVTAALCEFRDGVETSRLEWLADAGVEIPAAAAEVHGISTDHVRAHGRPLAEVLPELLEWFSRIRDDGGILVGHNIVYDLTILEAETIRLGTVQRASQLCPPVIDTFVIDKQVDPYRRGSRVLTALAEHWSVELDNAHDATADALAAVEIALRIAAAHPETIGTLSAAEIYAAQIAWKRDQSASFERYLRRKRGDESITVSREWPFETPQLRS</sequence>
<feature type="domain" description="5'-3' exonuclease" evidence="7">
    <location>
        <begin position="1"/>
        <end position="274"/>
    </location>
</feature>
<dbReference type="CDD" id="cd09859">
    <property type="entry name" value="PIN_53EXO"/>
    <property type="match status" value="1"/>
</dbReference>
<keyword evidence="4" id="KW-0238">DNA-binding</keyword>
<dbReference type="Pfam" id="PF02739">
    <property type="entry name" value="5_3_exonuc_N"/>
    <property type="match status" value="1"/>
</dbReference>
<dbReference type="InterPro" id="IPR012337">
    <property type="entry name" value="RNaseH-like_sf"/>
</dbReference>
<accession>A0A2N6PKL9</accession>
<gene>
    <name evidence="9" type="ORF">CJ198_01380</name>
</gene>
<dbReference type="Pfam" id="PF01367">
    <property type="entry name" value="5_3_exonuc"/>
    <property type="match status" value="1"/>
</dbReference>
<dbReference type="InterPro" id="IPR013520">
    <property type="entry name" value="Ribonucl_H"/>
</dbReference>
<comment type="function">
    <text evidence="5">5'-3' exonuclease acting preferentially on double-stranded DNA.</text>
</comment>
<dbReference type="Proteomes" id="UP000235703">
    <property type="component" value="Unassembled WGS sequence"/>
</dbReference>
<keyword evidence="3 9" id="KW-0269">Exonuclease</keyword>
<dbReference type="InterPro" id="IPR038969">
    <property type="entry name" value="FEN"/>
</dbReference>
<evidence type="ECO:0000256" key="6">
    <source>
        <dbReference type="ARBA" id="ARBA00050026"/>
    </source>
</evidence>
<feature type="domain" description="Exonuclease" evidence="8">
    <location>
        <begin position="356"/>
        <end position="533"/>
    </location>
</feature>
<dbReference type="SUPFAM" id="SSF53098">
    <property type="entry name" value="Ribonuclease H-like"/>
    <property type="match status" value="1"/>
</dbReference>
<evidence type="ECO:0000256" key="1">
    <source>
        <dbReference type="ARBA" id="ARBA00022722"/>
    </source>
</evidence>
<dbReference type="GO" id="GO:0033567">
    <property type="term" value="P:DNA replication, Okazaki fragment processing"/>
    <property type="evidence" value="ECO:0007669"/>
    <property type="project" value="InterPro"/>
</dbReference>
<dbReference type="CDD" id="cd09898">
    <property type="entry name" value="H3TH_53EXO"/>
    <property type="match status" value="1"/>
</dbReference>
<proteinExistence type="predicted"/>
<dbReference type="CDD" id="cd06127">
    <property type="entry name" value="DEDDh"/>
    <property type="match status" value="1"/>
</dbReference>
<dbReference type="EMBL" id="PNFZ01000001">
    <property type="protein sequence ID" value="PMB99218.1"/>
    <property type="molecule type" value="Genomic_DNA"/>
</dbReference>
<dbReference type="InterPro" id="IPR020045">
    <property type="entry name" value="DNA_polI_H3TH"/>
</dbReference>
<evidence type="ECO:0000256" key="3">
    <source>
        <dbReference type="ARBA" id="ARBA00022839"/>
    </source>
</evidence>
<dbReference type="SUPFAM" id="SSF47807">
    <property type="entry name" value="5' to 3' exonuclease, C-terminal subdomain"/>
    <property type="match status" value="1"/>
</dbReference>
<dbReference type="GO" id="GO:0008409">
    <property type="term" value="F:5'-3' exonuclease activity"/>
    <property type="evidence" value="ECO:0007669"/>
    <property type="project" value="InterPro"/>
</dbReference>
<evidence type="ECO:0000259" key="7">
    <source>
        <dbReference type="SMART" id="SM00475"/>
    </source>
</evidence>
<dbReference type="Pfam" id="PF00929">
    <property type="entry name" value="RNase_T"/>
    <property type="match status" value="1"/>
</dbReference>
<dbReference type="Gene3D" id="3.40.50.1010">
    <property type="entry name" value="5'-nuclease"/>
    <property type="match status" value="1"/>
</dbReference>